<protein>
    <recommendedName>
        <fullName evidence="4">Transcription factor domain-containing protein</fullName>
    </recommendedName>
</protein>
<dbReference type="InterPro" id="IPR053181">
    <property type="entry name" value="EcdB-like_regulator"/>
</dbReference>
<evidence type="ECO:0000313" key="3">
    <source>
        <dbReference type="Proteomes" id="UP001320420"/>
    </source>
</evidence>
<proteinExistence type="predicted"/>
<comment type="caution">
    <text evidence="2">The sequence shown here is derived from an EMBL/GenBank/DDBJ whole genome shotgun (WGS) entry which is preliminary data.</text>
</comment>
<organism evidence="2 3">
    <name type="scientific">Diatrype stigma</name>
    <dbReference type="NCBI Taxonomy" id="117547"/>
    <lineage>
        <taxon>Eukaryota</taxon>
        <taxon>Fungi</taxon>
        <taxon>Dikarya</taxon>
        <taxon>Ascomycota</taxon>
        <taxon>Pezizomycotina</taxon>
        <taxon>Sordariomycetes</taxon>
        <taxon>Xylariomycetidae</taxon>
        <taxon>Xylariales</taxon>
        <taxon>Diatrypaceae</taxon>
        <taxon>Diatrype</taxon>
    </lineage>
</organism>
<dbReference type="CDD" id="cd12148">
    <property type="entry name" value="fungal_TF_MHR"/>
    <property type="match status" value="1"/>
</dbReference>
<accession>A0AAN9UYF5</accession>
<dbReference type="PANTHER" id="PTHR47785">
    <property type="entry name" value="ZN(II)2CYS6 TRANSCRIPTION FACTOR (EUROFUNG)-RELATED-RELATED"/>
    <property type="match status" value="1"/>
</dbReference>
<dbReference type="AlphaFoldDB" id="A0AAN9UYF5"/>
<reference evidence="2 3" key="1">
    <citation type="submission" date="2024-02" db="EMBL/GenBank/DDBJ databases">
        <title>De novo assembly and annotation of 12 fungi associated with fruit tree decline syndrome in Ontario, Canada.</title>
        <authorList>
            <person name="Sulman M."/>
            <person name="Ellouze W."/>
            <person name="Ilyukhin E."/>
        </authorList>
    </citation>
    <scope>NUCLEOTIDE SEQUENCE [LARGE SCALE GENOMIC DNA]</scope>
    <source>
        <strain evidence="2 3">M11/M66-122</strain>
    </source>
</reference>
<dbReference type="EMBL" id="JAKJXP020000048">
    <property type="protein sequence ID" value="KAK7751544.1"/>
    <property type="molecule type" value="Genomic_DNA"/>
</dbReference>
<evidence type="ECO:0000313" key="2">
    <source>
        <dbReference type="EMBL" id="KAK7751544.1"/>
    </source>
</evidence>
<gene>
    <name evidence="2" type="ORF">SLS62_006494</name>
</gene>
<keyword evidence="3" id="KW-1185">Reference proteome</keyword>
<name>A0AAN9UYF5_9PEZI</name>
<sequence>MNYTRKRKCNPCLRLLQESNADCLYQELSANRVEDSSPSAVVDRLARIESMLEQQSQQLGLLSVSSPRVASTSGDQPDYFSGLPQQSDYLQSTTAIGATEVDSTQFLIPKDHATIASALLALPRARRLLGDYPRDFFFQLEETLPLPGILSNVHDATQVWPSLEPDVLDTLAMKYFQHVHPHQPLFTHQSFRLWQDRLLQAQVMDEITTAICFCVYALGTICTLPEDAKADETLGLEYFQPALRTILHHAIWGYRPNIAICQALLLAASDRVAELDVQRSGIEPLGDKMPLPHSTGPSDDENTICSIAEHAIRRLLNRIHFSLYGPVLPMSMSRPEDPTKIWQGLGLQKLQTLSSELNRQLEEWYNSIPEPLRPSKGTAALPNDRLRVLRIRYYAARHIIHRPYVLQTVSRQRESASPRSSPMGPSDHQYGEPTPAIMEMCEVCVDSCLNYLYNAVEMIDKRSPYLWSFSQSCMACLVLLWMADSCVALRHLVPNMHPIQSAVLARLRKWATKGSSFDAEARIIERLVFSDPMLTS</sequence>
<feature type="region of interest" description="Disordered" evidence="1">
    <location>
        <begin position="410"/>
        <end position="431"/>
    </location>
</feature>
<evidence type="ECO:0000256" key="1">
    <source>
        <dbReference type="SAM" id="MobiDB-lite"/>
    </source>
</evidence>
<dbReference type="Proteomes" id="UP001320420">
    <property type="component" value="Unassembled WGS sequence"/>
</dbReference>
<evidence type="ECO:0008006" key="4">
    <source>
        <dbReference type="Google" id="ProtNLM"/>
    </source>
</evidence>